<dbReference type="AlphaFoldDB" id="A0A9Q8U076"/>
<dbReference type="Gene3D" id="3.40.50.720">
    <property type="entry name" value="NAD(P)-binding Rossmann-like Domain"/>
    <property type="match status" value="1"/>
</dbReference>
<dbReference type="GO" id="GO:0005829">
    <property type="term" value="C:cytosol"/>
    <property type="evidence" value="ECO:0007669"/>
    <property type="project" value="TreeGrafter"/>
</dbReference>
<evidence type="ECO:0000313" key="3">
    <source>
        <dbReference type="Proteomes" id="UP001056381"/>
    </source>
</evidence>
<dbReference type="SUPFAM" id="SSF69572">
    <property type="entry name" value="Activating enzymes of the ubiquitin-like proteins"/>
    <property type="match status" value="1"/>
</dbReference>
<dbReference type="InterPro" id="IPR000594">
    <property type="entry name" value="ThiF_NAD_FAD-bd"/>
</dbReference>
<proteinExistence type="predicted"/>
<dbReference type="PANTHER" id="PTHR10953:SF102">
    <property type="entry name" value="ADENYLYLTRANSFERASE AND SULFURTRANSFERASE MOCS3"/>
    <property type="match status" value="1"/>
</dbReference>
<evidence type="ECO:0000259" key="1">
    <source>
        <dbReference type="Pfam" id="PF00899"/>
    </source>
</evidence>
<reference evidence="2" key="1">
    <citation type="submission" date="2022-05" db="EMBL/GenBank/DDBJ databases">
        <title>Single-amplified genomics reveal most streamlined microbe among free-living bacteria.</title>
        <authorList>
            <person name="Roda-Garcia J."/>
            <person name="Haro-Moreno J.M."/>
            <person name="Rodriguez-Valera F."/>
            <person name="Almagro-Moreno S."/>
            <person name="Lopez-Perez M."/>
        </authorList>
    </citation>
    <scope>NUCLEOTIDE SEQUENCE</scope>
    <source>
        <strain evidence="2">TMED112-D2-2</strain>
    </source>
</reference>
<dbReference type="GO" id="GO:0016779">
    <property type="term" value="F:nucleotidyltransferase activity"/>
    <property type="evidence" value="ECO:0007669"/>
    <property type="project" value="TreeGrafter"/>
</dbReference>
<dbReference type="GO" id="GO:0004792">
    <property type="term" value="F:thiosulfate-cyanide sulfurtransferase activity"/>
    <property type="evidence" value="ECO:0007669"/>
    <property type="project" value="TreeGrafter"/>
</dbReference>
<dbReference type="Proteomes" id="UP001056381">
    <property type="component" value="Chromosome"/>
</dbReference>
<dbReference type="CDD" id="cd00757">
    <property type="entry name" value="ThiF_MoeB_HesA_family"/>
    <property type="match status" value="1"/>
</dbReference>
<keyword evidence="3" id="KW-1185">Reference proteome</keyword>
<sequence>MANLNRIPQRYYSQLVLDDFSYEDQKKLCESEVTIIGCGGLGTPLAVYLVASGVGKINLIDFDVVEERNLHRQVFYKESDIGRKKVEALKDFLTNLDREVKVNIYPEKSSEIDFKKINSNLFFDCTDNLKTSFELNEEMVNLNKPICFASASEFNGQIIIFKNLKKEHCCYSCLFKESGDLETNHCVSLGVLGPAVAVIASMQSLIGMRFICGKFEETETLIRVDSSKFEIKKNKVFPDKSCRLNRL</sequence>
<dbReference type="GO" id="GO:0008641">
    <property type="term" value="F:ubiquitin-like modifier activating enzyme activity"/>
    <property type="evidence" value="ECO:0007669"/>
    <property type="project" value="InterPro"/>
</dbReference>
<dbReference type="EMBL" id="CP097966">
    <property type="protein sequence ID" value="URQ63445.1"/>
    <property type="molecule type" value="Genomic_DNA"/>
</dbReference>
<evidence type="ECO:0000313" key="2">
    <source>
        <dbReference type="EMBL" id="URQ63445.1"/>
    </source>
</evidence>
<dbReference type="GO" id="GO:0008146">
    <property type="term" value="F:sulfotransferase activity"/>
    <property type="evidence" value="ECO:0007669"/>
    <property type="project" value="TreeGrafter"/>
</dbReference>
<dbReference type="InterPro" id="IPR045886">
    <property type="entry name" value="ThiF/MoeB/HesA"/>
</dbReference>
<organism evidence="2 3">
    <name type="scientific">SAR86 cluster bacterium</name>
    <dbReference type="NCBI Taxonomy" id="2030880"/>
    <lineage>
        <taxon>Bacteria</taxon>
        <taxon>Pseudomonadati</taxon>
        <taxon>Pseudomonadota</taxon>
        <taxon>Gammaproteobacteria</taxon>
        <taxon>SAR86 cluster</taxon>
    </lineage>
</organism>
<accession>A0A9Q8U076</accession>
<gene>
    <name evidence="2" type="ORF">M9B40_01415</name>
</gene>
<dbReference type="Pfam" id="PF00899">
    <property type="entry name" value="ThiF"/>
    <property type="match status" value="1"/>
</dbReference>
<protein>
    <submittedName>
        <fullName evidence="2">HesA/MoeB/ThiF family protein</fullName>
    </submittedName>
</protein>
<feature type="domain" description="THIF-type NAD/FAD binding fold" evidence="1">
    <location>
        <begin position="12"/>
        <end position="243"/>
    </location>
</feature>
<dbReference type="PANTHER" id="PTHR10953">
    <property type="entry name" value="UBIQUITIN-ACTIVATING ENZYME E1"/>
    <property type="match status" value="1"/>
</dbReference>
<dbReference type="InterPro" id="IPR035985">
    <property type="entry name" value="Ubiquitin-activating_enz"/>
</dbReference>
<name>A0A9Q8U076_9GAMM</name>